<gene>
    <name evidence="1" type="ORF">J416_00195</name>
</gene>
<accession>N4WQS7</accession>
<dbReference type="AlphaFoldDB" id="N4WQS7"/>
<organism evidence="1 2">
    <name type="scientific">Gracilibacillus halophilus YIM-C55.5</name>
    <dbReference type="NCBI Taxonomy" id="1308866"/>
    <lineage>
        <taxon>Bacteria</taxon>
        <taxon>Bacillati</taxon>
        <taxon>Bacillota</taxon>
        <taxon>Bacilli</taxon>
        <taxon>Bacillales</taxon>
        <taxon>Bacillaceae</taxon>
        <taxon>Gracilibacillus</taxon>
    </lineage>
</organism>
<dbReference type="Pfam" id="PF10704">
    <property type="entry name" value="DUF2508"/>
    <property type="match status" value="1"/>
</dbReference>
<proteinExistence type="predicted"/>
<dbReference type="eggNOG" id="ENOG5033B6J">
    <property type="taxonomic scope" value="Bacteria"/>
</dbReference>
<name>N4WQS7_9BACI</name>
<reference evidence="1 2" key="1">
    <citation type="submission" date="2013-03" db="EMBL/GenBank/DDBJ databases">
        <title>Draft genome sequence of Gracibacillus halophilus YIM-C55.5, a moderately halophilic and thermophilic organism from the Xiaochaidamu salt lake.</title>
        <authorList>
            <person name="Sugumar T."/>
            <person name="Polireddy D.R."/>
            <person name="Antony A."/>
            <person name="Madhava Y.R."/>
            <person name="Sivakumar N."/>
        </authorList>
    </citation>
    <scope>NUCLEOTIDE SEQUENCE [LARGE SCALE GENOMIC DNA]</scope>
    <source>
        <strain evidence="1 2">YIM-C55.5</strain>
    </source>
</reference>
<dbReference type="InterPro" id="IPR019644">
    <property type="entry name" value="DUF2508"/>
</dbReference>
<dbReference type="STRING" id="1308866.J416_00195"/>
<comment type="caution">
    <text evidence="1">The sequence shown here is derived from an EMBL/GenBank/DDBJ whole genome shotgun (WGS) entry which is preliminary data.</text>
</comment>
<dbReference type="RefSeq" id="WP_003462462.1">
    <property type="nucleotide sequence ID" value="NZ_APML01000002.1"/>
</dbReference>
<dbReference type="EMBL" id="APML01000002">
    <property type="protein sequence ID" value="ENH98477.1"/>
    <property type="molecule type" value="Genomic_DNA"/>
</dbReference>
<evidence type="ECO:0008006" key="3">
    <source>
        <dbReference type="Google" id="ProtNLM"/>
    </source>
</evidence>
<evidence type="ECO:0000313" key="2">
    <source>
        <dbReference type="Proteomes" id="UP000012283"/>
    </source>
</evidence>
<protein>
    <recommendedName>
        <fullName evidence="3">DUF2508 family protein</fullName>
    </recommendedName>
</protein>
<dbReference type="Proteomes" id="UP000012283">
    <property type="component" value="Unassembled WGS sequence"/>
</dbReference>
<keyword evidence="2" id="KW-1185">Reference proteome</keyword>
<evidence type="ECO:0000313" key="1">
    <source>
        <dbReference type="EMBL" id="ENH98477.1"/>
    </source>
</evidence>
<dbReference type="OrthoDB" id="2166610at2"/>
<dbReference type="PATRIC" id="fig|1308866.3.peg.42"/>
<sequence>MKRAKNLKKKNLDQAILTNIFQLKKEWTNLEAIMERSIDPTNSGLYELAVKKAKYFYLIREARKRDLSATKIK</sequence>